<dbReference type="Gene3D" id="3.40.1050.10">
    <property type="entry name" value="Carbonic anhydrase"/>
    <property type="match status" value="1"/>
</dbReference>
<dbReference type="SMART" id="SM00947">
    <property type="entry name" value="Pro_CA"/>
    <property type="match status" value="1"/>
</dbReference>
<keyword evidence="5 9" id="KW-0456">Lyase</keyword>
<proteinExistence type="inferred from homology"/>
<evidence type="ECO:0000256" key="8">
    <source>
        <dbReference type="PIRSR" id="PIRSR601765-1"/>
    </source>
</evidence>
<keyword evidence="4 8" id="KW-0862">Zinc</keyword>
<dbReference type="InterPro" id="IPR001765">
    <property type="entry name" value="Carbonic_anhydrase"/>
</dbReference>
<dbReference type="Proteomes" id="UP000559182">
    <property type="component" value="Unassembled WGS sequence"/>
</dbReference>
<dbReference type="GO" id="GO:0008270">
    <property type="term" value="F:zinc ion binding"/>
    <property type="evidence" value="ECO:0007669"/>
    <property type="project" value="InterPro"/>
</dbReference>
<dbReference type="GO" id="GO:0004089">
    <property type="term" value="F:carbonate dehydratase activity"/>
    <property type="evidence" value="ECO:0007669"/>
    <property type="project" value="UniProtKB-EC"/>
</dbReference>
<accession>A0A839N9C0</accession>
<evidence type="ECO:0000256" key="5">
    <source>
        <dbReference type="ARBA" id="ARBA00023239"/>
    </source>
</evidence>
<feature type="binding site" evidence="8">
    <location>
        <position position="112"/>
    </location>
    <ligand>
        <name>Zn(2+)</name>
        <dbReference type="ChEBI" id="CHEBI:29105"/>
    </ligand>
</feature>
<comment type="cofactor">
    <cofactor evidence="8">
        <name>Zn(2+)</name>
        <dbReference type="ChEBI" id="CHEBI:29105"/>
    </cofactor>
    <text evidence="8">Binds 1 zinc ion per subunit.</text>
</comment>
<keyword evidence="10" id="KW-1185">Reference proteome</keyword>
<evidence type="ECO:0000256" key="6">
    <source>
        <dbReference type="ARBA" id="ARBA00024993"/>
    </source>
</evidence>
<organism evidence="9 10">
    <name type="scientific">Flexivirga oryzae</name>
    <dbReference type="NCBI Taxonomy" id="1794944"/>
    <lineage>
        <taxon>Bacteria</taxon>
        <taxon>Bacillati</taxon>
        <taxon>Actinomycetota</taxon>
        <taxon>Actinomycetes</taxon>
        <taxon>Micrococcales</taxon>
        <taxon>Dermacoccaceae</taxon>
        <taxon>Flexivirga</taxon>
    </lineage>
</organism>
<evidence type="ECO:0000256" key="2">
    <source>
        <dbReference type="ARBA" id="ARBA00012925"/>
    </source>
</evidence>
<evidence type="ECO:0000256" key="4">
    <source>
        <dbReference type="ARBA" id="ARBA00022833"/>
    </source>
</evidence>
<dbReference type="RefSeq" id="WP_343066058.1">
    <property type="nucleotide sequence ID" value="NZ_JACHVQ010000005.1"/>
</dbReference>
<comment type="function">
    <text evidence="6">Catalyzes the reversible hydration of carbon dioxide to form bicarbonate.</text>
</comment>
<dbReference type="AlphaFoldDB" id="A0A839N9C0"/>
<evidence type="ECO:0000313" key="9">
    <source>
        <dbReference type="EMBL" id="MBB2894350.1"/>
    </source>
</evidence>
<dbReference type="EMBL" id="JACHVQ010000005">
    <property type="protein sequence ID" value="MBB2894350.1"/>
    <property type="molecule type" value="Genomic_DNA"/>
</dbReference>
<evidence type="ECO:0000256" key="1">
    <source>
        <dbReference type="ARBA" id="ARBA00006217"/>
    </source>
</evidence>
<dbReference type="FunFam" id="3.40.1050.10:FF:000006">
    <property type="entry name" value="Carbonic anhydrase"/>
    <property type="match status" value="1"/>
</dbReference>
<protein>
    <recommendedName>
        <fullName evidence="2">carbonic anhydrase</fullName>
        <ecNumber evidence="2">4.2.1.1</ecNumber>
    </recommendedName>
</protein>
<evidence type="ECO:0000256" key="3">
    <source>
        <dbReference type="ARBA" id="ARBA00022723"/>
    </source>
</evidence>
<feature type="binding site" evidence="8">
    <location>
        <position position="56"/>
    </location>
    <ligand>
        <name>Zn(2+)</name>
        <dbReference type="ChEBI" id="CHEBI:29105"/>
    </ligand>
</feature>
<dbReference type="Pfam" id="PF00484">
    <property type="entry name" value="Pro_CA"/>
    <property type="match status" value="1"/>
</dbReference>
<feature type="binding site" evidence="8">
    <location>
        <position position="58"/>
    </location>
    <ligand>
        <name>Zn(2+)</name>
        <dbReference type="ChEBI" id="CHEBI:29105"/>
    </ligand>
</feature>
<name>A0A839N9C0_9MICO</name>
<dbReference type="SUPFAM" id="SSF53056">
    <property type="entry name" value="beta-carbonic anhydrase, cab"/>
    <property type="match status" value="1"/>
</dbReference>
<comment type="caution">
    <text evidence="9">The sequence shown here is derived from an EMBL/GenBank/DDBJ whole genome shotgun (WGS) entry which is preliminary data.</text>
</comment>
<keyword evidence="3 8" id="KW-0479">Metal-binding</keyword>
<dbReference type="PANTHER" id="PTHR11002:SF79">
    <property type="entry name" value="CARBONIC ANHYDRASE 2"/>
    <property type="match status" value="1"/>
</dbReference>
<feature type="binding site" evidence="8">
    <location>
        <position position="109"/>
    </location>
    <ligand>
        <name>Zn(2+)</name>
        <dbReference type="ChEBI" id="CHEBI:29105"/>
    </ligand>
</feature>
<evidence type="ECO:0000313" key="10">
    <source>
        <dbReference type="Proteomes" id="UP000559182"/>
    </source>
</evidence>
<reference evidence="9 10" key="1">
    <citation type="submission" date="2020-08" db="EMBL/GenBank/DDBJ databases">
        <title>Sequencing the genomes of 1000 actinobacteria strains.</title>
        <authorList>
            <person name="Klenk H.-P."/>
        </authorList>
    </citation>
    <scope>NUCLEOTIDE SEQUENCE [LARGE SCALE GENOMIC DNA]</scope>
    <source>
        <strain evidence="9 10">DSM 105369</strain>
    </source>
</reference>
<dbReference type="InterPro" id="IPR036874">
    <property type="entry name" value="Carbonic_anhydrase_sf"/>
</dbReference>
<evidence type="ECO:0000256" key="7">
    <source>
        <dbReference type="ARBA" id="ARBA00048348"/>
    </source>
</evidence>
<dbReference type="PANTHER" id="PTHR11002">
    <property type="entry name" value="CARBONIC ANHYDRASE"/>
    <property type="match status" value="1"/>
</dbReference>
<gene>
    <name evidence="9" type="ORF">FHU39_004392</name>
</gene>
<dbReference type="EC" id="4.2.1.1" evidence="2"/>
<comment type="catalytic activity">
    <reaction evidence="7">
        <text>hydrogencarbonate + H(+) = CO2 + H2O</text>
        <dbReference type="Rhea" id="RHEA:10748"/>
        <dbReference type="ChEBI" id="CHEBI:15377"/>
        <dbReference type="ChEBI" id="CHEBI:15378"/>
        <dbReference type="ChEBI" id="CHEBI:16526"/>
        <dbReference type="ChEBI" id="CHEBI:17544"/>
        <dbReference type="EC" id="4.2.1.1"/>
    </reaction>
</comment>
<comment type="similarity">
    <text evidence="1">Belongs to the beta-class carbonic anhydrase family.</text>
</comment>
<sequence length="214" mass="21965">MSAAAGARITPQQAWDRLVEGNERFVAGTALHPNQDLERRHVLARGQNPTAVLFGCGDSRVASEIIFDQGLGDIFVVRTAGHIIGDAVLGSIEFGVELLEVPLIVILGHESCGAVAAAIDAAESGSMPPGYIRDIAVEVLPSVAAAQAAGTCTPADVGARHVRATADLLVERSRIVHDAVERGDLGIVGATYALSDGKASVITATPAVQAASDG</sequence>
<dbReference type="CDD" id="cd03378">
    <property type="entry name" value="beta_CA_cladeC"/>
    <property type="match status" value="1"/>
</dbReference>